<evidence type="ECO:0000256" key="4">
    <source>
        <dbReference type="SAM" id="MobiDB-lite"/>
    </source>
</evidence>
<feature type="compositionally biased region" description="Basic residues" evidence="4">
    <location>
        <begin position="352"/>
        <end position="361"/>
    </location>
</feature>
<comment type="caution">
    <text evidence="5">The sequence shown here is derived from an EMBL/GenBank/DDBJ whole genome shotgun (WGS) entry which is preliminary data.</text>
</comment>
<dbReference type="Gene3D" id="3.40.50.10470">
    <property type="entry name" value="Translation initiation factor eif-2b, domain 2"/>
    <property type="match status" value="1"/>
</dbReference>
<protein>
    <recommendedName>
        <fullName evidence="3">Methylthioribose-1-phosphate isomerase</fullName>
        <shortName evidence="3">M1Pi</shortName>
        <shortName evidence="3">MTR-1-P isomerase</shortName>
        <ecNumber evidence="3">5.3.1.23</ecNumber>
    </recommendedName>
    <alternativeName>
        <fullName evidence="3">S-methyl-5-thioribose-1-phosphate isomerase</fullName>
    </alternativeName>
</protein>
<feature type="site" description="Transition state stabilizer" evidence="3">
    <location>
        <position position="156"/>
    </location>
</feature>
<comment type="function">
    <text evidence="3">Catalyzes the interconversion of methylthioribose-1-phosphate (MTR-1-P) into methylthioribulose-1-phosphate (MTRu-1-P).</text>
</comment>
<feature type="binding site" evidence="3">
    <location>
        <begin position="47"/>
        <end position="49"/>
    </location>
    <ligand>
        <name>substrate</name>
    </ligand>
</feature>
<dbReference type="GO" id="GO:0046523">
    <property type="term" value="F:S-methyl-5-thioribose-1-phosphate isomerase activity"/>
    <property type="evidence" value="ECO:0007669"/>
    <property type="project" value="UniProtKB-UniRule"/>
</dbReference>
<evidence type="ECO:0000256" key="2">
    <source>
        <dbReference type="ARBA" id="ARBA00052401"/>
    </source>
</evidence>
<dbReference type="PANTHER" id="PTHR43475:SF1">
    <property type="entry name" value="METHYLTHIORIBOSE-1-PHOSPHATE ISOMERASE"/>
    <property type="match status" value="1"/>
</dbReference>
<proteinExistence type="inferred from homology"/>
<comment type="similarity">
    <text evidence="3">Belongs to the EIF-2B alpha/beta/delta subunits family. MtnA subfamily.</text>
</comment>
<dbReference type="InterPro" id="IPR027363">
    <property type="entry name" value="M1Pi_N"/>
</dbReference>
<dbReference type="FunFam" id="1.20.120.420:FF:000003">
    <property type="entry name" value="Methylthioribose-1-phosphate isomerase"/>
    <property type="match status" value="1"/>
</dbReference>
<comment type="pathway">
    <text evidence="3">Amino-acid biosynthesis; L-methionine biosynthesis via salvage pathway; L-methionine from S-methyl-5-thio-alpha-D-ribose 1-phosphate: step 1/6.</text>
</comment>
<feature type="binding site" evidence="3">
    <location>
        <position position="90"/>
    </location>
    <ligand>
        <name>substrate</name>
    </ligand>
</feature>
<feature type="region of interest" description="Disordered" evidence="4">
    <location>
        <begin position="338"/>
        <end position="361"/>
    </location>
</feature>
<dbReference type="InterPro" id="IPR000649">
    <property type="entry name" value="IF-2B-related"/>
</dbReference>
<name>A0A537JWW3_9BACT</name>
<dbReference type="InterPro" id="IPR042529">
    <property type="entry name" value="IF_2B-like_C"/>
</dbReference>
<dbReference type="InterPro" id="IPR011559">
    <property type="entry name" value="Initiation_fac_2B_a/b/d"/>
</dbReference>
<organism evidence="5 6">
    <name type="scientific">Candidatus Segetimicrobium genomatis</name>
    <dbReference type="NCBI Taxonomy" id="2569760"/>
    <lineage>
        <taxon>Bacteria</taxon>
        <taxon>Bacillati</taxon>
        <taxon>Candidatus Sysuimicrobiota</taxon>
        <taxon>Candidatus Sysuimicrobiia</taxon>
        <taxon>Candidatus Sysuimicrobiales</taxon>
        <taxon>Candidatus Segetimicrobiaceae</taxon>
        <taxon>Candidatus Segetimicrobium</taxon>
    </lineage>
</organism>
<dbReference type="EMBL" id="VBAK01000148">
    <property type="protein sequence ID" value="TMI87974.1"/>
    <property type="molecule type" value="Genomic_DNA"/>
</dbReference>
<accession>A0A537JWW3</accession>
<dbReference type="Pfam" id="PF01008">
    <property type="entry name" value="IF-2B"/>
    <property type="match status" value="1"/>
</dbReference>
<reference evidence="5 6" key="1">
    <citation type="journal article" date="2019" name="Nat. Microbiol.">
        <title>Mediterranean grassland soil C-N compound turnover is dependent on rainfall and depth, and is mediated by genomically divergent microorganisms.</title>
        <authorList>
            <person name="Diamond S."/>
            <person name="Andeer P.F."/>
            <person name="Li Z."/>
            <person name="Crits-Christoph A."/>
            <person name="Burstein D."/>
            <person name="Anantharaman K."/>
            <person name="Lane K.R."/>
            <person name="Thomas B.C."/>
            <person name="Pan C."/>
            <person name="Northen T.R."/>
            <person name="Banfield J.F."/>
        </authorList>
    </citation>
    <scope>NUCLEOTIDE SEQUENCE [LARGE SCALE GENOMIC DNA]</scope>
    <source>
        <strain evidence="5">NP_3</strain>
    </source>
</reference>
<dbReference type="NCBIfam" id="TIGR00524">
    <property type="entry name" value="eIF-2B_rel"/>
    <property type="match status" value="1"/>
</dbReference>
<evidence type="ECO:0000313" key="5">
    <source>
        <dbReference type="EMBL" id="TMI87974.1"/>
    </source>
</evidence>
<dbReference type="Gene3D" id="1.20.120.420">
    <property type="entry name" value="translation initiation factor eif-2b, domain 1"/>
    <property type="match status" value="1"/>
</dbReference>
<gene>
    <name evidence="3 5" type="primary">mtnA</name>
    <name evidence="5" type="ORF">E6H00_14050</name>
</gene>
<dbReference type="PANTHER" id="PTHR43475">
    <property type="entry name" value="METHYLTHIORIBOSE-1-PHOSPHATE ISOMERASE"/>
    <property type="match status" value="1"/>
</dbReference>
<feature type="binding site" evidence="3">
    <location>
        <position position="195"/>
    </location>
    <ligand>
        <name>substrate</name>
    </ligand>
</feature>
<evidence type="ECO:0000256" key="3">
    <source>
        <dbReference type="HAMAP-Rule" id="MF_01678"/>
    </source>
</evidence>
<dbReference type="NCBIfam" id="NF004326">
    <property type="entry name" value="PRK05720.1"/>
    <property type="match status" value="1"/>
</dbReference>
<dbReference type="FunFam" id="3.40.50.10470:FF:000006">
    <property type="entry name" value="Methylthioribose-1-phosphate isomerase"/>
    <property type="match status" value="1"/>
</dbReference>
<dbReference type="Proteomes" id="UP000318509">
    <property type="component" value="Unassembled WGS sequence"/>
</dbReference>
<evidence type="ECO:0000313" key="6">
    <source>
        <dbReference type="Proteomes" id="UP000318509"/>
    </source>
</evidence>
<keyword evidence="3" id="KW-0486">Methionine biosynthesis</keyword>
<evidence type="ECO:0000256" key="1">
    <source>
        <dbReference type="ARBA" id="ARBA00023235"/>
    </source>
</evidence>
<dbReference type="HAMAP" id="MF_01678">
    <property type="entry name" value="Salvage_MtnA"/>
    <property type="match status" value="1"/>
</dbReference>
<dbReference type="InterPro" id="IPR037171">
    <property type="entry name" value="NagB/RpiA_transferase-like"/>
</dbReference>
<sequence length="361" mass="37882">MIGDAPLWWEDGALCLLDQTGLPQEVRTLRCASWEEVADAIRALRVRGAPAIGLAAAYGLVLAARAGAARPLPECLEALRRAAAALRTTRPTAVNLGWAIDRMLEVAGACRDAPSLPQRLLDAANAMARADLETNRRIGEHGAALLGAGARVLTYCNTGMLATAGYGTAFGVLRCAHEQGRGIHVIACETRPVLQGARLTAWELLRAGIPATLITDNAAGTLMRGDGVDAVIVGADRIAANGDVANKVGTYTLAVLARAHKIPFYVAAPLSTVDLATASGDAIPIEERRSEEITAIGGVRVAPVQIAVRNPAFDITPHRLVTAIITEAGVIRPPYKDGLRRAAPAGAPPVPRRSRSAPRAR</sequence>
<keyword evidence="3" id="KW-0028">Amino-acid biosynthesis</keyword>
<dbReference type="EC" id="5.3.1.23" evidence="3"/>
<dbReference type="SUPFAM" id="SSF100950">
    <property type="entry name" value="NagB/RpiA/CoA transferase-like"/>
    <property type="match status" value="1"/>
</dbReference>
<dbReference type="GO" id="GO:0019509">
    <property type="term" value="P:L-methionine salvage from methylthioadenosine"/>
    <property type="evidence" value="ECO:0007669"/>
    <property type="project" value="UniProtKB-UniRule"/>
</dbReference>
<feature type="binding site" evidence="3">
    <location>
        <begin position="246"/>
        <end position="247"/>
    </location>
    <ligand>
        <name>substrate</name>
    </ligand>
</feature>
<dbReference type="InterPro" id="IPR005251">
    <property type="entry name" value="IF-M1Pi"/>
</dbReference>
<feature type="active site" description="Proton donor" evidence="3">
    <location>
        <position position="236"/>
    </location>
</feature>
<dbReference type="NCBIfam" id="TIGR00512">
    <property type="entry name" value="salvage_mtnA"/>
    <property type="match status" value="1"/>
</dbReference>
<comment type="catalytic activity">
    <reaction evidence="2 3">
        <text>5-(methylsulfanyl)-alpha-D-ribose 1-phosphate = 5-(methylsulfanyl)-D-ribulose 1-phosphate</text>
        <dbReference type="Rhea" id="RHEA:19989"/>
        <dbReference type="ChEBI" id="CHEBI:58533"/>
        <dbReference type="ChEBI" id="CHEBI:58548"/>
        <dbReference type="EC" id="5.3.1.23"/>
    </reaction>
</comment>
<dbReference type="AlphaFoldDB" id="A0A537JWW3"/>
<dbReference type="UniPathway" id="UPA00904">
    <property type="reaction ID" value="UER00874"/>
</dbReference>
<keyword evidence="1 3" id="KW-0413">Isomerase</keyword>